<protein>
    <submittedName>
        <fullName evidence="2">DUF485 domain-containing protein</fullName>
    </submittedName>
</protein>
<comment type="caution">
    <text evidence="2">The sequence shown here is derived from an EMBL/GenBank/DDBJ whole genome shotgun (WGS) entry which is preliminary data.</text>
</comment>
<name>A0A2V5JFC9_9MICC</name>
<reference evidence="2 3" key="1">
    <citation type="submission" date="2018-05" db="EMBL/GenBank/DDBJ databases">
        <title>Genetic diversity of glacier-inhabiting Cryobacterium bacteria in China and description of Cryobacterium mengkeensis sp. nov. and Arthrobacter glacialis sp. nov.</title>
        <authorList>
            <person name="Liu Q."/>
            <person name="Xin Y.-H."/>
        </authorList>
    </citation>
    <scope>NUCLEOTIDE SEQUENCE [LARGE SCALE GENOMIC DNA]</scope>
    <source>
        <strain evidence="2 3">B7</strain>
    </source>
</reference>
<feature type="transmembrane region" description="Helical" evidence="1">
    <location>
        <begin position="69"/>
        <end position="91"/>
    </location>
</feature>
<feature type="transmembrane region" description="Helical" evidence="1">
    <location>
        <begin position="35"/>
        <end position="57"/>
    </location>
</feature>
<dbReference type="PANTHER" id="PTHR38441:SF1">
    <property type="entry name" value="MEMBRANE PROTEIN"/>
    <property type="match status" value="1"/>
</dbReference>
<evidence type="ECO:0000313" key="3">
    <source>
        <dbReference type="Proteomes" id="UP000247980"/>
    </source>
</evidence>
<dbReference type="EMBL" id="QJVC01000010">
    <property type="protein sequence ID" value="PYI38247.1"/>
    <property type="molecule type" value="Genomic_DNA"/>
</dbReference>
<dbReference type="Pfam" id="PF04341">
    <property type="entry name" value="DUF485"/>
    <property type="match status" value="1"/>
</dbReference>
<keyword evidence="3" id="KW-1185">Reference proteome</keyword>
<dbReference type="OrthoDB" id="3543412at2"/>
<evidence type="ECO:0000313" key="2">
    <source>
        <dbReference type="EMBL" id="PYI38247.1"/>
    </source>
</evidence>
<gene>
    <name evidence="2" type="ORF">CVS30_10910</name>
</gene>
<keyword evidence="1" id="KW-0472">Membrane</keyword>
<dbReference type="InterPro" id="IPR007436">
    <property type="entry name" value="DUF485"/>
</dbReference>
<dbReference type="AlphaFoldDB" id="A0A2V5JFC9"/>
<accession>A0A2V5JFC9</accession>
<evidence type="ECO:0000256" key="1">
    <source>
        <dbReference type="SAM" id="Phobius"/>
    </source>
</evidence>
<dbReference type="Proteomes" id="UP000247980">
    <property type="component" value="Unassembled WGS sequence"/>
</dbReference>
<keyword evidence="1" id="KW-0812">Transmembrane</keyword>
<keyword evidence="1" id="KW-1133">Transmembrane helix</keyword>
<sequence length="123" mass="14299">MMGNSAHARHENPVDFIAEQNSPEFKKLKRSHRSFVFPVAIGFMVWYFAYVLLAAYAHEFMSIKVWDNINIGLILGLLQFVSTFGITTWYVTYANRKLDPQAAVIRQRLEQQIEEADMNKEEV</sequence>
<proteinExistence type="predicted"/>
<organism evidence="2 3">
    <name type="scientific">Arthrobacter psychrolactophilus</name>
    <dbReference type="NCBI Taxonomy" id="92442"/>
    <lineage>
        <taxon>Bacteria</taxon>
        <taxon>Bacillati</taxon>
        <taxon>Actinomycetota</taxon>
        <taxon>Actinomycetes</taxon>
        <taxon>Micrococcales</taxon>
        <taxon>Micrococcaceae</taxon>
        <taxon>Arthrobacter</taxon>
    </lineage>
</organism>
<dbReference type="PANTHER" id="PTHR38441">
    <property type="entry name" value="INTEGRAL MEMBRANE PROTEIN-RELATED"/>
    <property type="match status" value="1"/>
</dbReference>